<keyword evidence="2" id="KW-1185">Reference proteome</keyword>
<proteinExistence type="predicted"/>
<evidence type="ECO:0008006" key="3">
    <source>
        <dbReference type="Google" id="ProtNLM"/>
    </source>
</evidence>
<name>A0AAV3RBB1_LITER</name>
<accession>A0AAV3RBB1</accession>
<protein>
    <recommendedName>
        <fullName evidence="3">Gag-pol polyprotein</fullName>
    </recommendedName>
</protein>
<dbReference type="EMBL" id="BAABME010008105">
    <property type="protein sequence ID" value="GAA0172400.1"/>
    <property type="molecule type" value="Genomic_DNA"/>
</dbReference>
<evidence type="ECO:0000313" key="1">
    <source>
        <dbReference type="EMBL" id="GAA0172400.1"/>
    </source>
</evidence>
<evidence type="ECO:0000313" key="2">
    <source>
        <dbReference type="Proteomes" id="UP001454036"/>
    </source>
</evidence>
<sequence length="87" mass="9969">MECFKKGGSITRPPLLDGLNYSYWKAKVTAFLRSIDTKTWKVVCTGLMTPTVTDKSEPKATGTEKRRKQCYIQSYEGTQKVRMSRLQ</sequence>
<dbReference type="Proteomes" id="UP001454036">
    <property type="component" value="Unassembled WGS sequence"/>
</dbReference>
<comment type="caution">
    <text evidence="1">The sequence shown here is derived from an EMBL/GenBank/DDBJ whole genome shotgun (WGS) entry which is preliminary data.</text>
</comment>
<reference evidence="1 2" key="1">
    <citation type="submission" date="2024-01" db="EMBL/GenBank/DDBJ databases">
        <title>The complete chloroplast genome sequence of Lithospermum erythrorhizon: insights into the phylogenetic relationship among Boraginaceae species and the maternal lineages of purple gromwells.</title>
        <authorList>
            <person name="Okada T."/>
            <person name="Watanabe K."/>
        </authorList>
    </citation>
    <scope>NUCLEOTIDE SEQUENCE [LARGE SCALE GENOMIC DNA]</scope>
</reference>
<dbReference type="AlphaFoldDB" id="A0AAV3RBB1"/>
<gene>
    <name evidence="1" type="ORF">LIER_26236</name>
</gene>
<organism evidence="1 2">
    <name type="scientific">Lithospermum erythrorhizon</name>
    <name type="common">Purple gromwell</name>
    <name type="synonym">Lithospermum officinale var. erythrorhizon</name>
    <dbReference type="NCBI Taxonomy" id="34254"/>
    <lineage>
        <taxon>Eukaryota</taxon>
        <taxon>Viridiplantae</taxon>
        <taxon>Streptophyta</taxon>
        <taxon>Embryophyta</taxon>
        <taxon>Tracheophyta</taxon>
        <taxon>Spermatophyta</taxon>
        <taxon>Magnoliopsida</taxon>
        <taxon>eudicotyledons</taxon>
        <taxon>Gunneridae</taxon>
        <taxon>Pentapetalae</taxon>
        <taxon>asterids</taxon>
        <taxon>lamiids</taxon>
        <taxon>Boraginales</taxon>
        <taxon>Boraginaceae</taxon>
        <taxon>Boraginoideae</taxon>
        <taxon>Lithospermeae</taxon>
        <taxon>Lithospermum</taxon>
    </lineage>
</organism>